<proteinExistence type="predicted"/>
<evidence type="ECO:0000313" key="2">
    <source>
        <dbReference type="Proteomes" id="UP000799118"/>
    </source>
</evidence>
<dbReference type="OrthoDB" id="3049395at2759"/>
<keyword evidence="2" id="KW-1185">Reference proteome</keyword>
<organism evidence="1 2">
    <name type="scientific">Gymnopus androsaceus JB14</name>
    <dbReference type="NCBI Taxonomy" id="1447944"/>
    <lineage>
        <taxon>Eukaryota</taxon>
        <taxon>Fungi</taxon>
        <taxon>Dikarya</taxon>
        <taxon>Basidiomycota</taxon>
        <taxon>Agaricomycotina</taxon>
        <taxon>Agaricomycetes</taxon>
        <taxon>Agaricomycetidae</taxon>
        <taxon>Agaricales</taxon>
        <taxon>Marasmiineae</taxon>
        <taxon>Omphalotaceae</taxon>
        <taxon>Gymnopus</taxon>
    </lineage>
</organism>
<dbReference type="AlphaFoldDB" id="A0A6A4I126"/>
<dbReference type="Proteomes" id="UP000799118">
    <property type="component" value="Unassembled WGS sequence"/>
</dbReference>
<feature type="non-terminal residue" evidence="1">
    <location>
        <position position="1"/>
    </location>
</feature>
<feature type="non-terminal residue" evidence="1">
    <location>
        <position position="54"/>
    </location>
</feature>
<name>A0A6A4I126_9AGAR</name>
<evidence type="ECO:0008006" key="3">
    <source>
        <dbReference type="Google" id="ProtNLM"/>
    </source>
</evidence>
<protein>
    <recommendedName>
        <fullName evidence="3">Reverse transcriptase domain-containing protein</fullName>
    </recommendedName>
</protein>
<accession>A0A6A4I126</accession>
<evidence type="ECO:0000313" key="1">
    <source>
        <dbReference type="EMBL" id="KAE9403138.1"/>
    </source>
</evidence>
<reference evidence="1" key="1">
    <citation type="journal article" date="2019" name="Environ. Microbiol.">
        <title>Fungal ecological strategies reflected in gene transcription - a case study of two litter decomposers.</title>
        <authorList>
            <person name="Barbi F."/>
            <person name="Kohler A."/>
            <person name="Barry K."/>
            <person name="Baskaran P."/>
            <person name="Daum C."/>
            <person name="Fauchery L."/>
            <person name="Ihrmark K."/>
            <person name="Kuo A."/>
            <person name="LaButti K."/>
            <person name="Lipzen A."/>
            <person name="Morin E."/>
            <person name="Grigoriev I.V."/>
            <person name="Henrissat B."/>
            <person name="Lindahl B."/>
            <person name="Martin F."/>
        </authorList>
    </citation>
    <scope>NUCLEOTIDE SEQUENCE</scope>
    <source>
        <strain evidence="1">JB14</strain>
    </source>
</reference>
<sequence>VIPPSQNSFRKNHRTNINAFILRNAMQWEKSKKLTLWVASIDISNAFPLVDRST</sequence>
<gene>
    <name evidence="1" type="ORF">BT96DRAFT_782054</name>
</gene>
<dbReference type="EMBL" id="ML769428">
    <property type="protein sequence ID" value="KAE9403138.1"/>
    <property type="molecule type" value="Genomic_DNA"/>
</dbReference>